<dbReference type="GO" id="GO:1904491">
    <property type="term" value="P:protein localization to ciliary transition zone"/>
    <property type="evidence" value="ECO:0007669"/>
    <property type="project" value="TreeGrafter"/>
</dbReference>
<keyword evidence="3" id="KW-1185">Reference proteome</keyword>
<feature type="signal peptide" evidence="1">
    <location>
        <begin position="1"/>
        <end position="17"/>
    </location>
</feature>
<dbReference type="AlphaFoldDB" id="A0A3B4AM41"/>
<evidence type="ECO:0000313" key="3">
    <source>
        <dbReference type="Proteomes" id="UP000261520"/>
    </source>
</evidence>
<sequence>MPCLLSLCFSGLGHLDAVSCIGASGLYDLKKIGEWAKQSRLDPNDPKNASIMQLLKVTAPDYFRLEQLQDEFNFVTDEELDSSKRYKLLRLRNQGVPEFRNYKFVPALEREVSDKVFQVN</sequence>
<feature type="chain" id="PRO_5017365088" evidence="1">
    <location>
        <begin position="18"/>
        <end position="120"/>
    </location>
</feature>
<dbReference type="Ensembl" id="ENSPMGT00000018635.1">
    <property type="protein sequence ID" value="ENSPMGP00000017456.1"/>
    <property type="gene ID" value="ENSPMGG00000014293.1"/>
</dbReference>
<dbReference type="PANTHER" id="PTHR20837">
    <property type="entry name" value="CENTROSOMAL PROTEIN-RELATED"/>
    <property type="match status" value="1"/>
</dbReference>
<proteinExistence type="predicted"/>
<evidence type="ECO:0000256" key="1">
    <source>
        <dbReference type="SAM" id="SignalP"/>
    </source>
</evidence>
<accession>A0A3B4AM41</accession>
<dbReference type="STRING" id="409849.ENSPMGP00000017456"/>
<organism evidence="2 3">
    <name type="scientific">Periophthalmus magnuspinnatus</name>
    <dbReference type="NCBI Taxonomy" id="409849"/>
    <lineage>
        <taxon>Eukaryota</taxon>
        <taxon>Metazoa</taxon>
        <taxon>Chordata</taxon>
        <taxon>Craniata</taxon>
        <taxon>Vertebrata</taxon>
        <taxon>Euteleostomi</taxon>
        <taxon>Actinopterygii</taxon>
        <taxon>Neopterygii</taxon>
        <taxon>Teleostei</taxon>
        <taxon>Neoteleostei</taxon>
        <taxon>Acanthomorphata</taxon>
        <taxon>Gobiaria</taxon>
        <taxon>Gobiiformes</taxon>
        <taxon>Gobioidei</taxon>
        <taxon>Gobiidae</taxon>
        <taxon>Oxudercinae</taxon>
        <taxon>Periophthalmus</taxon>
    </lineage>
</organism>
<name>A0A3B4AM41_9GOBI</name>
<reference evidence="2" key="1">
    <citation type="submission" date="2025-08" db="UniProtKB">
        <authorList>
            <consortium name="Ensembl"/>
        </authorList>
    </citation>
    <scope>IDENTIFICATION</scope>
</reference>
<dbReference type="GO" id="GO:1905515">
    <property type="term" value="P:non-motile cilium assembly"/>
    <property type="evidence" value="ECO:0007669"/>
    <property type="project" value="TreeGrafter"/>
</dbReference>
<dbReference type="PANTHER" id="PTHR20837:SF7">
    <property type="entry name" value="COILED-COIL AND C2 DOMAIN-CONTAINING PROTEIN 2A"/>
    <property type="match status" value="1"/>
</dbReference>
<protein>
    <submittedName>
        <fullName evidence="2">Uncharacterized protein</fullName>
    </submittedName>
</protein>
<dbReference type="GO" id="GO:0035869">
    <property type="term" value="C:ciliary transition zone"/>
    <property type="evidence" value="ECO:0007669"/>
    <property type="project" value="TreeGrafter"/>
</dbReference>
<evidence type="ECO:0000313" key="2">
    <source>
        <dbReference type="Ensembl" id="ENSPMGP00000017456.1"/>
    </source>
</evidence>
<keyword evidence="1" id="KW-0732">Signal</keyword>
<dbReference type="InterPro" id="IPR052434">
    <property type="entry name" value="Tectonic-like_complex_comp"/>
</dbReference>
<dbReference type="Proteomes" id="UP000261520">
    <property type="component" value="Unplaced"/>
</dbReference>
<reference evidence="2" key="2">
    <citation type="submission" date="2025-09" db="UniProtKB">
        <authorList>
            <consortium name="Ensembl"/>
        </authorList>
    </citation>
    <scope>IDENTIFICATION</scope>
</reference>